<dbReference type="InterPro" id="IPR036079">
    <property type="entry name" value="ATPase_csu/dsu_sf"/>
</dbReference>
<accession>A0A9D1CU47</accession>
<dbReference type="InterPro" id="IPR002843">
    <property type="entry name" value="ATPase_V0-cplx_csu/dsu"/>
</dbReference>
<dbReference type="PANTHER" id="PTHR38682">
    <property type="entry name" value="V-TYPE ATP SYNTHASE SUBUNIT C"/>
    <property type="match status" value="1"/>
</dbReference>
<reference evidence="3" key="1">
    <citation type="submission" date="2020-10" db="EMBL/GenBank/DDBJ databases">
        <authorList>
            <person name="Gilroy R."/>
        </authorList>
    </citation>
    <scope>NUCLEOTIDE SEQUENCE</scope>
    <source>
        <strain evidence="3">ChiSjej1B19-3389</strain>
    </source>
</reference>
<dbReference type="SUPFAM" id="SSF103486">
    <property type="entry name" value="V-type ATP synthase subunit C"/>
    <property type="match status" value="1"/>
</dbReference>
<evidence type="ECO:0000313" key="4">
    <source>
        <dbReference type="Proteomes" id="UP000886787"/>
    </source>
</evidence>
<dbReference type="Gene3D" id="1.10.132.50">
    <property type="entry name" value="ATP synthase (C/AC39) subunit, domain 3"/>
    <property type="match status" value="3"/>
</dbReference>
<keyword evidence="2" id="KW-0406">Ion transport</keyword>
<dbReference type="Proteomes" id="UP000886787">
    <property type="component" value="Unassembled WGS sequence"/>
</dbReference>
<dbReference type="EMBL" id="DVFW01000024">
    <property type="protein sequence ID" value="HIQ80527.1"/>
    <property type="molecule type" value="Genomic_DNA"/>
</dbReference>
<dbReference type="InterPro" id="IPR050873">
    <property type="entry name" value="V-ATPase_V0D/AC39_subunit"/>
</dbReference>
<proteinExistence type="predicted"/>
<gene>
    <name evidence="3" type="ORF">IAD32_04490</name>
</gene>
<organism evidence="3 4">
    <name type="scientific">Candidatus Scatavimonas merdigallinarum</name>
    <dbReference type="NCBI Taxonomy" id="2840914"/>
    <lineage>
        <taxon>Bacteria</taxon>
        <taxon>Bacillati</taxon>
        <taxon>Bacillota</taxon>
        <taxon>Clostridia</taxon>
        <taxon>Eubacteriales</taxon>
        <taxon>Oscillospiraceae</taxon>
        <taxon>Oscillospiraceae incertae sedis</taxon>
        <taxon>Candidatus Scatavimonas</taxon>
    </lineage>
</organism>
<dbReference type="AlphaFoldDB" id="A0A9D1CU47"/>
<dbReference type="InterPro" id="IPR044911">
    <property type="entry name" value="V-type_ATPase_csu/dsu_dom_3"/>
</dbReference>
<evidence type="ECO:0000256" key="1">
    <source>
        <dbReference type="ARBA" id="ARBA00022448"/>
    </source>
</evidence>
<evidence type="ECO:0000313" key="3">
    <source>
        <dbReference type="EMBL" id="HIQ80527.1"/>
    </source>
</evidence>
<comment type="caution">
    <text evidence="3">The sequence shown here is derived from an EMBL/GenBank/DDBJ whole genome shotgun (WGS) entry which is preliminary data.</text>
</comment>
<reference evidence="3" key="2">
    <citation type="journal article" date="2021" name="PeerJ">
        <title>Extensive microbial diversity within the chicken gut microbiome revealed by metagenomics and culture.</title>
        <authorList>
            <person name="Gilroy R."/>
            <person name="Ravi A."/>
            <person name="Getino M."/>
            <person name="Pursley I."/>
            <person name="Horton D.L."/>
            <person name="Alikhan N.F."/>
            <person name="Baker D."/>
            <person name="Gharbi K."/>
            <person name="Hall N."/>
            <person name="Watson M."/>
            <person name="Adriaenssens E.M."/>
            <person name="Foster-Nyarko E."/>
            <person name="Jarju S."/>
            <person name="Secka A."/>
            <person name="Antonio M."/>
            <person name="Oren A."/>
            <person name="Chaudhuri R.R."/>
            <person name="La Ragione R."/>
            <person name="Hildebrand F."/>
            <person name="Pallen M.J."/>
        </authorList>
    </citation>
    <scope>NUCLEOTIDE SEQUENCE</scope>
    <source>
        <strain evidence="3">ChiSjej1B19-3389</strain>
    </source>
</reference>
<dbReference type="GO" id="GO:0046961">
    <property type="term" value="F:proton-transporting ATPase activity, rotational mechanism"/>
    <property type="evidence" value="ECO:0007669"/>
    <property type="project" value="InterPro"/>
</dbReference>
<dbReference type="PANTHER" id="PTHR38682:SF1">
    <property type="entry name" value="V-TYPE ATP SYNTHASE SUBUNIT C"/>
    <property type="match status" value="1"/>
</dbReference>
<dbReference type="Pfam" id="PF01992">
    <property type="entry name" value="vATP-synt_AC39"/>
    <property type="match status" value="1"/>
</dbReference>
<sequence length="346" mass="39882">MAIAYASNAVLSKARAMYGKRLTEKDYAGLLACTSVPEVLSYLKNHTKYAPLLNSVSERDVHRGQLELILRQQLFYDFASLCRYEISAGEHFSQYIILRTEIKQIMHFLMLLNSGKAEEYLYALPMYFNSHTNIDLNALAKAKTYADFLNTLGNTPYKTILTKFIPKEHSQLDLPSIENALYTYLYTVVFSIIDKYTHGRQKKELRHLFTSNIDLVNFVRILRLKKYYHLNSDLIKPQLLPFGTLSEKHIADMCNAQTSKELFSIMQGTIAGRAISKMEYNYAGEISARGRYNLGRKSIRFSTYPTVVMMSYIFLEEAELSNVVNIIEGVRYKIDPEEIKKLLIYS</sequence>
<keyword evidence="1" id="KW-0813">Transport</keyword>
<evidence type="ECO:0000256" key="2">
    <source>
        <dbReference type="ARBA" id="ARBA00023065"/>
    </source>
</evidence>
<protein>
    <submittedName>
        <fullName evidence="3">V-type ATPase subunit</fullName>
    </submittedName>
</protein>
<name>A0A9D1CU47_9FIRM</name>